<accession>A0A0H5R1K4</accession>
<protein>
    <submittedName>
        <fullName evidence="1">Uncharacterized protein</fullName>
    </submittedName>
</protein>
<feature type="non-terminal residue" evidence="1">
    <location>
        <position position="124"/>
    </location>
</feature>
<organism evidence="1">
    <name type="scientific">Spongospora subterranea</name>
    <dbReference type="NCBI Taxonomy" id="70186"/>
    <lineage>
        <taxon>Eukaryota</taxon>
        <taxon>Sar</taxon>
        <taxon>Rhizaria</taxon>
        <taxon>Endomyxa</taxon>
        <taxon>Phytomyxea</taxon>
        <taxon>Plasmodiophorida</taxon>
        <taxon>Plasmodiophoridae</taxon>
        <taxon>Spongospora</taxon>
    </lineage>
</organism>
<name>A0A0H5R1K4_9EUKA</name>
<dbReference type="EMBL" id="HACM01007384">
    <property type="protein sequence ID" value="CRZ07826.1"/>
    <property type="molecule type" value="Transcribed_RNA"/>
</dbReference>
<proteinExistence type="predicted"/>
<evidence type="ECO:0000313" key="1">
    <source>
        <dbReference type="EMBL" id="CRZ07826.1"/>
    </source>
</evidence>
<dbReference type="PROSITE" id="PS51273">
    <property type="entry name" value="GATASE_TYPE_1"/>
    <property type="match status" value="1"/>
</dbReference>
<sequence length="124" mass="14053">MQYHPELSSKNAAVLTTNFIAPILHGWRRLIFLQAMDQLQVDVLLYDPPLELISEVTDMLVDAQRRGLSSMNSSIPGLLIGTRSQISMSPVVYNNNRIVIIGLNKTSDGFLYELFKYTPHIIYT</sequence>
<dbReference type="AlphaFoldDB" id="A0A0H5R1K4"/>
<reference evidence="1" key="1">
    <citation type="submission" date="2015-04" db="EMBL/GenBank/DDBJ databases">
        <title>The genome sequence of the plant pathogenic Rhizarian Plasmodiophora brassicae reveals insights in its biotrophic life cycle and the origin of chitin synthesis.</title>
        <authorList>
            <person name="Schwelm A."/>
            <person name="Fogelqvist J."/>
            <person name="Knaust A."/>
            <person name="Julke S."/>
            <person name="Lilja T."/>
            <person name="Dhandapani V."/>
            <person name="Bonilla-Rosso G."/>
            <person name="Karlsson M."/>
            <person name="Shevchenko A."/>
            <person name="Choi S.R."/>
            <person name="Kim H.G."/>
            <person name="Park J.Y."/>
            <person name="Lim Y.P."/>
            <person name="Ludwig-Muller J."/>
            <person name="Dixelius C."/>
        </authorList>
    </citation>
    <scope>NUCLEOTIDE SEQUENCE</scope>
    <source>
        <tissue evidence="1">Potato root galls</tissue>
    </source>
</reference>